<protein>
    <submittedName>
        <fullName evidence="1">Uncharacterized protein</fullName>
    </submittedName>
</protein>
<keyword evidence="2" id="KW-1185">Reference proteome</keyword>
<evidence type="ECO:0000313" key="1">
    <source>
        <dbReference type="EMBL" id="QJW95037.1"/>
    </source>
</evidence>
<reference evidence="2" key="1">
    <citation type="submission" date="2020-05" db="EMBL/GenBank/DDBJ databases">
        <title>Frigoriglobus tundricola gen. nov., sp. nov., a psychrotolerant cellulolytic planctomycete of the family Gemmataceae with two divergent copies of 16S rRNA gene.</title>
        <authorList>
            <person name="Kulichevskaya I.S."/>
            <person name="Ivanova A.A."/>
            <person name="Naumoff D.G."/>
            <person name="Beletsky A.V."/>
            <person name="Rijpstra W.I.C."/>
            <person name="Sinninghe Damste J.S."/>
            <person name="Mardanov A.V."/>
            <person name="Ravin N.V."/>
            <person name="Dedysh S.N."/>
        </authorList>
    </citation>
    <scope>NUCLEOTIDE SEQUENCE [LARGE SCALE GENOMIC DNA]</scope>
    <source>
        <strain evidence="2">PL17</strain>
    </source>
</reference>
<dbReference type="EMBL" id="CP053452">
    <property type="protein sequence ID" value="QJW95037.1"/>
    <property type="molecule type" value="Genomic_DNA"/>
</dbReference>
<evidence type="ECO:0000313" key="2">
    <source>
        <dbReference type="Proteomes" id="UP000503447"/>
    </source>
</evidence>
<accession>A0A6M5YLX5</accession>
<dbReference type="AlphaFoldDB" id="A0A6M5YLX5"/>
<organism evidence="1 2">
    <name type="scientific">Frigoriglobus tundricola</name>
    <dbReference type="NCBI Taxonomy" id="2774151"/>
    <lineage>
        <taxon>Bacteria</taxon>
        <taxon>Pseudomonadati</taxon>
        <taxon>Planctomycetota</taxon>
        <taxon>Planctomycetia</taxon>
        <taxon>Gemmatales</taxon>
        <taxon>Gemmataceae</taxon>
        <taxon>Frigoriglobus</taxon>
    </lineage>
</organism>
<proteinExistence type="predicted"/>
<gene>
    <name evidence="1" type="ORF">FTUN_2563</name>
</gene>
<dbReference type="KEGG" id="ftj:FTUN_2563"/>
<dbReference type="Proteomes" id="UP000503447">
    <property type="component" value="Chromosome"/>
</dbReference>
<sequence>MKYELRTHDSLFFTTAEGQVIPALVNTVEVQSTDIIELLP</sequence>
<name>A0A6M5YLX5_9BACT</name>